<dbReference type="InterPro" id="IPR009044">
    <property type="entry name" value="ssDNA-bd_transcriptional_reg"/>
</dbReference>
<evidence type="ECO:0000313" key="3">
    <source>
        <dbReference type="Proteomes" id="UP001217089"/>
    </source>
</evidence>
<reference evidence="2 3" key="1">
    <citation type="submission" date="2022-12" db="EMBL/GenBank/DDBJ databases">
        <title>Chromosome-level genome of Tegillarca granosa.</title>
        <authorList>
            <person name="Kim J."/>
        </authorList>
    </citation>
    <scope>NUCLEOTIDE SEQUENCE [LARGE SCALE GENOMIC DNA]</scope>
    <source>
        <strain evidence="2">Teg-2019</strain>
        <tissue evidence="2">Adductor muscle</tissue>
    </source>
</reference>
<evidence type="ECO:0000259" key="1">
    <source>
        <dbReference type="Pfam" id="PF02229"/>
    </source>
</evidence>
<dbReference type="InterPro" id="IPR003173">
    <property type="entry name" value="PC4_C"/>
</dbReference>
<gene>
    <name evidence="2" type="ORF">KUTeg_018731</name>
</gene>
<evidence type="ECO:0000313" key="2">
    <source>
        <dbReference type="EMBL" id="KAJ8303808.1"/>
    </source>
</evidence>
<dbReference type="EMBL" id="JARBDR010000908">
    <property type="protein sequence ID" value="KAJ8303808.1"/>
    <property type="molecule type" value="Genomic_DNA"/>
</dbReference>
<keyword evidence="3" id="KW-1185">Reference proteome</keyword>
<comment type="caution">
    <text evidence="2">The sequence shown here is derived from an EMBL/GenBank/DDBJ whole genome shotgun (WGS) entry which is preliminary data.</text>
</comment>
<feature type="domain" description="Transcriptional coactivator p15 (PC4) C-terminal" evidence="1">
    <location>
        <begin position="162"/>
        <end position="203"/>
    </location>
</feature>
<sequence length="257" mass="29994">MEKIQLETSRKHESNIFKLGKVEKKKKTQSISKSVKDALRKRLFPAETPIAFQDENACDRTLVIDDSTNIPTEIPDDDMTENCLQKPAVIKDNVELCKFGLGENRFVGHNGLYPTKKGIALDLERLKKIDELCYKDVNDCIKAYKQRETVDYIYHLGENVYVSIKNGYPVVNIRKWFLPEGQKEILPTKKGIALTFRQWEFFRGAIDLVSQMLKDELKKVSYCEYSLDHLNQMGFLSCSRCNPNYYRDYMFIEYMLL</sequence>
<accession>A0ABQ9EKP4</accession>
<name>A0ABQ9EKP4_TEGGR</name>
<dbReference type="Proteomes" id="UP001217089">
    <property type="component" value="Unassembled WGS sequence"/>
</dbReference>
<dbReference type="SUPFAM" id="SSF54447">
    <property type="entry name" value="ssDNA-binding transcriptional regulator domain"/>
    <property type="match status" value="1"/>
</dbReference>
<dbReference type="Pfam" id="PF02229">
    <property type="entry name" value="PC4"/>
    <property type="match status" value="1"/>
</dbReference>
<proteinExistence type="predicted"/>
<organism evidence="2 3">
    <name type="scientific">Tegillarca granosa</name>
    <name type="common">Malaysian cockle</name>
    <name type="synonym">Anadara granosa</name>
    <dbReference type="NCBI Taxonomy" id="220873"/>
    <lineage>
        <taxon>Eukaryota</taxon>
        <taxon>Metazoa</taxon>
        <taxon>Spiralia</taxon>
        <taxon>Lophotrochozoa</taxon>
        <taxon>Mollusca</taxon>
        <taxon>Bivalvia</taxon>
        <taxon>Autobranchia</taxon>
        <taxon>Pteriomorphia</taxon>
        <taxon>Arcoida</taxon>
        <taxon>Arcoidea</taxon>
        <taxon>Arcidae</taxon>
        <taxon>Tegillarca</taxon>
    </lineage>
</organism>
<protein>
    <recommendedName>
        <fullName evidence="1">Transcriptional coactivator p15 (PC4) C-terminal domain-containing protein</fullName>
    </recommendedName>
</protein>
<dbReference type="Gene3D" id="2.30.31.10">
    <property type="entry name" value="Transcriptional Coactivator Pc4, Chain A"/>
    <property type="match status" value="1"/>
</dbReference>